<protein>
    <submittedName>
        <fullName evidence="1">Uncharacterized protein</fullName>
    </submittedName>
</protein>
<organism evidence="1 2">
    <name type="scientific">Photobacterium damselae</name>
    <dbReference type="NCBI Taxonomy" id="38293"/>
    <lineage>
        <taxon>Bacteria</taxon>
        <taxon>Pseudomonadati</taxon>
        <taxon>Pseudomonadota</taxon>
        <taxon>Gammaproteobacteria</taxon>
        <taxon>Vibrionales</taxon>
        <taxon>Vibrionaceae</taxon>
        <taxon>Photobacterium</taxon>
    </lineage>
</organism>
<dbReference type="Proteomes" id="UP000718715">
    <property type="component" value="Unassembled WGS sequence"/>
</dbReference>
<evidence type="ECO:0000313" key="1">
    <source>
        <dbReference type="EMBL" id="TMX74325.1"/>
    </source>
</evidence>
<comment type="caution">
    <text evidence="1">The sequence shown here is derived from an EMBL/GenBank/DDBJ whole genome shotgun (WGS) entry which is preliminary data.</text>
</comment>
<proteinExistence type="predicted"/>
<name>A0ACD3SYG7_PHODM</name>
<reference evidence="1" key="1">
    <citation type="submission" date="2018-03" db="EMBL/GenBank/DDBJ databases">
        <title>Genomic characterization of a polymicrobial infection associated with a disease outbreak in Pacific white shrimp (Litopenaeus vannamei).</title>
        <authorList>
            <person name="Turner J.W."/>
            <person name="Bachand P.T."/>
            <person name="Tallman J."/>
            <person name="Elledge N.C."/>
            <person name="Pinnell L.J."/>
            <person name="Laughlin R.C."/>
            <person name="Zimba P.V."/>
        </authorList>
    </citation>
    <scope>NUCLEOTIDE SEQUENCE</scope>
    <source>
        <strain evidence="1">Hep-2b-22</strain>
    </source>
</reference>
<evidence type="ECO:0000313" key="2">
    <source>
        <dbReference type="Proteomes" id="UP000718715"/>
    </source>
</evidence>
<dbReference type="EMBL" id="PZOJ01000096">
    <property type="protein sequence ID" value="TMX74325.1"/>
    <property type="molecule type" value="Genomic_DNA"/>
</dbReference>
<gene>
    <name evidence="1" type="ORF">DA092_12230</name>
</gene>
<sequence length="169" mass="20219">MYFSEMNEEQLISVINETIEKLYSLNARYFALSLCLISKYNYLIKLLENKNITKVPLLDKHKIKTYRLETILGVKFSFEKSIISEFYSWIESLTRKKSKKEIKEMIKNGVFHEIKELLGFNDSEYDYALNLIGLQYVAEHMFWHHLSGQYTDRRSHIRYRPVARYNKAA</sequence>
<keyword evidence="2" id="KW-1185">Reference proteome</keyword>
<accession>A0ACD3SYG7</accession>